<sequence>MSPSPRILNSPLIRTNICLESSSRLGLDVGACMTHTSEVLDAYAQMPATTKRHQRG</sequence>
<proteinExistence type="predicted"/>
<name>A0A5K3G6G9_MESCO</name>
<evidence type="ECO:0000313" key="1">
    <source>
        <dbReference type="WBParaSite" id="MCU_013965-RA"/>
    </source>
</evidence>
<protein>
    <submittedName>
        <fullName evidence="1">Uncharacterized protein</fullName>
    </submittedName>
</protein>
<reference evidence="1" key="1">
    <citation type="submission" date="2019-11" db="UniProtKB">
        <authorList>
            <consortium name="WormBaseParasite"/>
        </authorList>
    </citation>
    <scope>IDENTIFICATION</scope>
</reference>
<accession>A0A5K3G6G9</accession>
<dbReference type="AlphaFoldDB" id="A0A5K3G6G9"/>
<dbReference type="WBParaSite" id="MCU_013965-RA">
    <property type="protein sequence ID" value="MCU_013965-RA"/>
    <property type="gene ID" value="MCU_013965"/>
</dbReference>
<organism evidence="1">
    <name type="scientific">Mesocestoides corti</name>
    <name type="common">Flatworm</name>
    <dbReference type="NCBI Taxonomy" id="53468"/>
    <lineage>
        <taxon>Eukaryota</taxon>
        <taxon>Metazoa</taxon>
        <taxon>Spiralia</taxon>
        <taxon>Lophotrochozoa</taxon>
        <taxon>Platyhelminthes</taxon>
        <taxon>Cestoda</taxon>
        <taxon>Eucestoda</taxon>
        <taxon>Cyclophyllidea</taxon>
        <taxon>Mesocestoididae</taxon>
        <taxon>Mesocestoides</taxon>
    </lineage>
</organism>